<accession>A0AAW0MV77</accession>
<proteinExistence type="inferred from homology"/>
<dbReference type="InterPro" id="IPR036291">
    <property type="entry name" value="NAD(P)-bd_dom_sf"/>
</dbReference>
<gene>
    <name evidence="3" type="ORF">WMY93_032584</name>
</gene>
<organism evidence="3 4">
    <name type="scientific">Mugilogobius chulae</name>
    <name type="common">yellowstripe goby</name>
    <dbReference type="NCBI Taxonomy" id="88201"/>
    <lineage>
        <taxon>Eukaryota</taxon>
        <taxon>Metazoa</taxon>
        <taxon>Chordata</taxon>
        <taxon>Craniata</taxon>
        <taxon>Vertebrata</taxon>
        <taxon>Euteleostomi</taxon>
        <taxon>Actinopterygii</taxon>
        <taxon>Neopterygii</taxon>
        <taxon>Teleostei</taxon>
        <taxon>Neoteleostei</taxon>
        <taxon>Acanthomorphata</taxon>
        <taxon>Gobiaria</taxon>
        <taxon>Gobiiformes</taxon>
        <taxon>Gobioidei</taxon>
        <taxon>Gobiidae</taxon>
        <taxon>Gobionellinae</taxon>
        <taxon>Mugilogobius</taxon>
    </lineage>
</organism>
<keyword evidence="4" id="KW-1185">Reference proteome</keyword>
<dbReference type="EMBL" id="JBBPFD010000051">
    <property type="protein sequence ID" value="KAK7880771.1"/>
    <property type="molecule type" value="Genomic_DNA"/>
</dbReference>
<dbReference type="GO" id="GO:0016491">
    <property type="term" value="F:oxidoreductase activity"/>
    <property type="evidence" value="ECO:0007669"/>
    <property type="project" value="UniProtKB-KW"/>
</dbReference>
<evidence type="ECO:0000256" key="1">
    <source>
        <dbReference type="ARBA" id="ARBA00006484"/>
    </source>
</evidence>
<comment type="similarity">
    <text evidence="1">Belongs to the short-chain dehydrogenases/reductases (SDR) family.</text>
</comment>
<dbReference type="PRINTS" id="PR00080">
    <property type="entry name" value="SDRFAMILY"/>
</dbReference>
<dbReference type="SUPFAM" id="SSF51735">
    <property type="entry name" value="NAD(P)-binding Rossmann-fold domains"/>
    <property type="match status" value="1"/>
</dbReference>
<evidence type="ECO:0000313" key="3">
    <source>
        <dbReference type="EMBL" id="KAK7880771.1"/>
    </source>
</evidence>
<dbReference type="AlphaFoldDB" id="A0AAW0MV77"/>
<dbReference type="PRINTS" id="PR00081">
    <property type="entry name" value="GDHRDH"/>
</dbReference>
<dbReference type="InterPro" id="IPR002347">
    <property type="entry name" value="SDR_fam"/>
</dbReference>
<protein>
    <submittedName>
        <fullName evidence="3">Uncharacterized protein</fullName>
    </submittedName>
</protein>
<name>A0AAW0MV77_9GOBI</name>
<dbReference type="Pfam" id="PF00106">
    <property type="entry name" value="adh_short"/>
    <property type="match status" value="1"/>
</dbReference>
<evidence type="ECO:0000313" key="4">
    <source>
        <dbReference type="Proteomes" id="UP001460270"/>
    </source>
</evidence>
<dbReference type="InterPro" id="IPR020904">
    <property type="entry name" value="Sc_DH/Rdtase_CS"/>
</dbReference>
<dbReference type="Gene3D" id="3.40.50.720">
    <property type="entry name" value="NAD(P)-binding Rossmann-like Domain"/>
    <property type="match status" value="1"/>
</dbReference>
<reference evidence="4" key="1">
    <citation type="submission" date="2024-04" db="EMBL/GenBank/DDBJ databases">
        <title>Salinicola lusitanus LLJ914,a marine bacterium isolated from the Okinawa Trough.</title>
        <authorList>
            <person name="Li J."/>
        </authorList>
    </citation>
    <scope>NUCLEOTIDE SEQUENCE [LARGE SCALE GENOMIC DNA]</scope>
</reference>
<evidence type="ECO:0000256" key="2">
    <source>
        <dbReference type="ARBA" id="ARBA00023002"/>
    </source>
</evidence>
<dbReference type="PANTHER" id="PTHR43313:SF3">
    <property type="entry name" value="17-BETA-HYDROXYSTEROID DEHYDROGENASE TYPE 2"/>
    <property type="match status" value="1"/>
</dbReference>
<dbReference type="Proteomes" id="UP001460270">
    <property type="component" value="Unassembled WGS sequence"/>
</dbReference>
<keyword evidence="2" id="KW-0560">Oxidoreductase</keyword>
<sequence length="125" mass="13954">MDETEYCLWGLVNNAGLLLCPVDVELQSMSGYRRLMEVNFLSAVAVTQTFLPLIRRAKGRVVNISSMAGEVPMLSFSAYSSTKAALSSFSRILRMEMLQWGVHVALIQPTGFKTSMDFHITDTEK</sequence>
<comment type="caution">
    <text evidence="3">The sequence shown here is derived from an EMBL/GenBank/DDBJ whole genome shotgun (WGS) entry which is preliminary data.</text>
</comment>
<dbReference type="PROSITE" id="PS00061">
    <property type="entry name" value="ADH_SHORT"/>
    <property type="match status" value="1"/>
</dbReference>
<dbReference type="PANTHER" id="PTHR43313">
    <property type="entry name" value="SHORT-CHAIN DEHYDROGENASE/REDUCTASE FAMILY 9C"/>
    <property type="match status" value="1"/>
</dbReference>
<dbReference type="GO" id="GO:0008202">
    <property type="term" value="P:steroid metabolic process"/>
    <property type="evidence" value="ECO:0007669"/>
    <property type="project" value="TreeGrafter"/>
</dbReference>